<dbReference type="Proteomes" id="UP000095672">
    <property type="component" value="Chromosome"/>
</dbReference>
<name>A0A1C9W4U6_9GAMM</name>
<dbReference type="PATRIC" id="fig|1769779.3.peg.724"/>
<dbReference type="EMBL" id="CP014143">
    <property type="protein sequence ID" value="AOS96176.1"/>
    <property type="molecule type" value="Genomic_DNA"/>
</dbReference>
<evidence type="ECO:0000256" key="2">
    <source>
        <dbReference type="ARBA" id="ARBA00007375"/>
    </source>
</evidence>
<dbReference type="Pfam" id="PF07947">
    <property type="entry name" value="YhhN"/>
    <property type="match status" value="1"/>
</dbReference>
<dbReference type="AlphaFoldDB" id="A0A1C9W4U6"/>
<dbReference type="GO" id="GO:0016020">
    <property type="term" value="C:membrane"/>
    <property type="evidence" value="ECO:0007669"/>
    <property type="project" value="UniProtKB-SubCell"/>
</dbReference>
<evidence type="ECO:0000256" key="6">
    <source>
        <dbReference type="SAM" id="Phobius"/>
    </source>
</evidence>
<dbReference type="STRING" id="1769779.AUP74_00707"/>
<keyword evidence="4 6" id="KW-1133">Transmembrane helix</keyword>
<feature type="transmembrane region" description="Helical" evidence="6">
    <location>
        <begin position="14"/>
        <end position="34"/>
    </location>
</feature>
<dbReference type="GO" id="GO:0016787">
    <property type="term" value="F:hydrolase activity"/>
    <property type="evidence" value="ECO:0007669"/>
    <property type="project" value="TreeGrafter"/>
</dbReference>
<gene>
    <name evidence="7" type="ORF">AUP74_00707</name>
</gene>
<dbReference type="OrthoDB" id="5592477at2"/>
<evidence type="ECO:0000256" key="1">
    <source>
        <dbReference type="ARBA" id="ARBA00004141"/>
    </source>
</evidence>
<sequence length="225" mass="23507">MISSAISPNPGPGFLLRTALPGAFTLLAALYMFLDAAGWQGLWMVTLKAAPIAVLGVMATGMLVGTTRTLTLLALAFSALGDVLLALEFPLQFVAGLAAFLVAQLIYTGNFLRGAQFRSQRFLIRALPLLLAASLLASQLMPAAGPLAPAVFCYLLAITAMALSAAAHRGNSGLLFAGAIIFMISDTLIAVNRFLMPLPMAGTAIMVTYYGAQLALLYGIGRARA</sequence>
<feature type="transmembrane region" description="Helical" evidence="6">
    <location>
        <begin position="70"/>
        <end position="87"/>
    </location>
</feature>
<keyword evidence="3 6" id="KW-0812">Transmembrane</keyword>
<feature type="transmembrane region" description="Helical" evidence="6">
    <location>
        <begin position="174"/>
        <end position="195"/>
    </location>
</feature>
<feature type="transmembrane region" description="Helical" evidence="6">
    <location>
        <begin position="147"/>
        <end position="167"/>
    </location>
</feature>
<keyword evidence="5 6" id="KW-0472">Membrane</keyword>
<dbReference type="PANTHER" id="PTHR31885:SF6">
    <property type="entry name" value="GH04784P"/>
    <property type="match status" value="1"/>
</dbReference>
<proteinExistence type="inferred from homology"/>
<evidence type="ECO:0000256" key="4">
    <source>
        <dbReference type="ARBA" id="ARBA00022989"/>
    </source>
</evidence>
<organism evidence="7 8">
    <name type="scientific">Microbulbifer aggregans</name>
    <dbReference type="NCBI Taxonomy" id="1769779"/>
    <lineage>
        <taxon>Bacteria</taxon>
        <taxon>Pseudomonadati</taxon>
        <taxon>Pseudomonadota</taxon>
        <taxon>Gammaproteobacteria</taxon>
        <taxon>Cellvibrionales</taxon>
        <taxon>Microbulbiferaceae</taxon>
        <taxon>Microbulbifer</taxon>
    </lineage>
</organism>
<evidence type="ECO:0000256" key="3">
    <source>
        <dbReference type="ARBA" id="ARBA00022692"/>
    </source>
</evidence>
<dbReference type="PANTHER" id="PTHR31885">
    <property type="entry name" value="GH04784P"/>
    <property type="match status" value="1"/>
</dbReference>
<feature type="transmembrane region" description="Helical" evidence="6">
    <location>
        <begin position="93"/>
        <end position="110"/>
    </location>
</feature>
<protein>
    <submittedName>
        <fullName evidence="7">YhhN-like protein</fullName>
    </submittedName>
</protein>
<dbReference type="InterPro" id="IPR012506">
    <property type="entry name" value="TMEM86B-like"/>
</dbReference>
<accession>A0A1C9W4U6</accession>
<evidence type="ECO:0000256" key="5">
    <source>
        <dbReference type="ARBA" id="ARBA00023136"/>
    </source>
</evidence>
<keyword evidence="8" id="KW-1185">Reference proteome</keyword>
<feature type="transmembrane region" description="Helical" evidence="6">
    <location>
        <begin position="40"/>
        <end position="63"/>
    </location>
</feature>
<comment type="similarity">
    <text evidence="2">Belongs to the TMEM86 family.</text>
</comment>
<feature type="transmembrane region" description="Helical" evidence="6">
    <location>
        <begin position="122"/>
        <end position="141"/>
    </location>
</feature>
<evidence type="ECO:0000313" key="7">
    <source>
        <dbReference type="EMBL" id="AOS96176.1"/>
    </source>
</evidence>
<comment type="subcellular location">
    <subcellularLocation>
        <location evidence="1">Membrane</location>
        <topology evidence="1">Multi-pass membrane protein</topology>
    </subcellularLocation>
</comment>
<evidence type="ECO:0000313" key="8">
    <source>
        <dbReference type="Proteomes" id="UP000095672"/>
    </source>
</evidence>
<dbReference type="KEGG" id="micc:AUP74_00707"/>
<feature type="transmembrane region" description="Helical" evidence="6">
    <location>
        <begin position="201"/>
        <end position="220"/>
    </location>
</feature>
<reference evidence="8" key="1">
    <citation type="submission" date="2016-01" db="EMBL/GenBank/DDBJ databases">
        <title>Complete genome sequence of Microbulbifer sp. CCB-MM1, a halophile isolated from Matang Mangrove Forest, Perak.</title>
        <authorList>
            <person name="Moh T.H."/>
            <person name="Dinesh B."/>
            <person name="Lau N.-S."/>
            <person name="Go F."/>
            <person name="Alexander Chong S.-C."/>
        </authorList>
    </citation>
    <scope>NUCLEOTIDE SEQUENCE [LARGE SCALE GENOMIC DNA]</scope>
    <source>
        <strain evidence="8">CCB-MM1</strain>
    </source>
</reference>